<protein>
    <submittedName>
        <fullName evidence="1">Uncharacterized protein</fullName>
    </submittedName>
</protein>
<dbReference type="InParanoid" id="A0A1Y2FHR8"/>
<dbReference type="Gene3D" id="3.80.10.10">
    <property type="entry name" value="Ribonuclease Inhibitor"/>
    <property type="match status" value="1"/>
</dbReference>
<proteinExistence type="predicted"/>
<gene>
    <name evidence="1" type="ORF">BCR35DRAFT_303587</name>
</gene>
<name>A0A1Y2FHR8_9BASI</name>
<dbReference type="EMBL" id="MCGR01000020">
    <property type="protein sequence ID" value="ORY82934.1"/>
    <property type="molecule type" value="Genomic_DNA"/>
</dbReference>
<keyword evidence="2" id="KW-1185">Reference proteome</keyword>
<dbReference type="InterPro" id="IPR032675">
    <property type="entry name" value="LRR_dom_sf"/>
</dbReference>
<dbReference type="Proteomes" id="UP000193467">
    <property type="component" value="Unassembled WGS sequence"/>
</dbReference>
<organism evidence="1 2">
    <name type="scientific">Leucosporidium creatinivorum</name>
    <dbReference type="NCBI Taxonomy" id="106004"/>
    <lineage>
        <taxon>Eukaryota</taxon>
        <taxon>Fungi</taxon>
        <taxon>Dikarya</taxon>
        <taxon>Basidiomycota</taxon>
        <taxon>Pucciniomycotina</taxon>
        <taxon>Microbotryomycetes</taxon>
        <taxon>Leucosporidiales</taxon>
        <taxon>Leucosporidium</taxon>
    </lineage>
</organism>
<accession>A0A1Y2FHR8</accession>
<dbReference type="AlphaFoldDB" id="A0A1Y2FHR8"/>
<reference evidence="1 2" key="1">
    <citation type="submission" date="2016-07" db="EMBL/GenBank/DDBJ databases">
        <title>Pervasive Adenine N6-methylation of Active Genes in Fungi.</title>
        <authorList>
            <consortium name="DOE Joint Genome Institute"/>
            <person name="Mondo S.J."/>
            <person name="Dannebaum R.O."/>
            <person name="Kuo R.C."/>
            <person name="Labutti K."/>
            <person name="Haridas S."/>
            <person name="Kuo A."/>
            <person name="Salamov A."/>
            <person name="Ahrendt S.R."/>
            <person name="Lipzen A."/>
            <person name="Sullivan W."/>
            <person name="Andreopoulos W.B."/>
            <person name="Clum A."/>
            <person name="Lindquist E."/>
            <person name="Daum C."/>
            <person name="Ramamoorthy G.K."/>
            <person name="Gryganskyi A."/>
            <person name="Culley D."/>
            <person name="Magnuson J.K."/>
            <person name="James T.Y."/>
            <person name="O'Malley M.A."/>
            <person name="Stajich J.E."/>
            <person name="Spatafora J.W."/>
            <person name="Visel A."/>
            <person name="Grigoriev I.V."/>
        </authorList>
    </citation>
    <scope>NUCLEOTIDE SEQUENCE [LARGE SCALE GENOMIC DNA]</scope>
    <source>
        <strain evidence="1 2">62-1032</strain>
    </source>
</reference>
<evidence type="ECO:0000313" key="1">
    <source>
        <dbReference type="EMBL" id="ORY82934.1"/>
    </source>
</evidence>
<evidence type="ECO:0000313" key="2">
    <source>
        <dbReference type="Proteomes" id="UP000193467"/>
    </source>
</evidence>
<dbReference type="SUPFAM" id="SSF52047">
    <property type="entry name" value="RNI-like"/>
    <property type="match status" value="1"/>
</dbReference>
<sequence>MTLSTKTFTFPTEVLERLFAFSMLDMPLQQRVGQAQALSLVARGWTRLAQKMALSSVQVKGRQAMMRFNRRVDQLDAAGVVRALTIFCQTSSTDSSNLTPTGEWISPTDLHTTLNRTPKLARLAIYQPDFSLLPPDVEALGSSSAIRNLTSFALTALPHNTSETLITTLLENTPLLRALTLSGGPVATSHRFRPVQRFPPKLRVLVVDGMFYNSILFDGGDPLMPIEAYAALEELAVPIAFGAARLAPDLLEKAADTLRTLIIPVQGLSPLWHHLAGLTSLVNLVIGSLTPTMESLPSTAFAALPSSLRYLSIRNINLWGQEPLLQHLKCDLEVLDVGWSWYPGLLSALPPSLRTIKVAPHAQLAPDLFTLAQASPSRRGLEKIELCPSAGEAVDAVYLRSIEWACGVLGVTLVVK</sequence>
<comment type="caution">
    <text evidence="1">The sequence shown here is derived from an EMBL/GenBank/DDBJ whole genome shotgun (WGS) entry which is preliminary data.</text>
</comment>